<dbReference type="PANTHER" id="PTHR40051:SF1">
    <property type="entry name" value="YOLD-LIKE FAMILY PROTEIN"/>
    <property type="match status" value="1"/>
</dbReference>
<dbReference type="EMBL" id="AP024412">
    <property type="protein sequence ID" value="BCR35876.1"/>
    <property type="molecule type" value="Genomic_DNA"/>
</dbReference>
<protein>
    <recommendedName>
        <fullName evidence="3">YolD-like family protein</fullName>
    </recommendedName>
</protein>
<accession>A0A7U9TJI7</accession>
<evidence type="ECO:0000313" key="2">
    <source>
        <dbReference type="Proteomes" id="UP000620133"/>
    </source>
</evidence>
<dbReference type="RefSeq" id="WP_176238707.1">
    <property type="nucleotide sequence ID" value="NZ_AP024412.1"/>
</dbReference>
<evidence type="ECO:0008006" key="3">
    <source>
        <dbReference type="Google" id="ProtNLM"/>
    </source>
</evidence>
<evidence type="ECO:0000313" key="1">
    <source>
        <dbReference type="EMBL" id="BCR35876.1"/>
    </source>
</evidence>
<dbReference type="InterPro" id="IPR014962">
    <property type="entry name" value="YolD"/>
</dbReference>
<dbReference type="Pfam" id="PF08863">
    <property type="entry name" value="YolD"/>
    <property type="match status" value="1"/>
</dbReference>
<proteinExistence type="predicted"/>
<sequence>MHNYVDRGIIKWAPFDALVGYQGLLSELRYKLGKKDKPLLSEDQFEELNRTLNFVYHHQIEIIVEYYHDGYTKTSYGKIKRLDFIHKQIILSTYEKIDSTSILDLTYS</sequence>
<dbReference type="AlphaFoldDB" id="A0A7U9TJI7"/>
<reference evidence="1" key="1">
    <citation type="submission" date="2021-01" db="EMBL/GenBank/DDBJ databases">
        <title>Draft genome sequence of Acholeplasmataceae bacterium strain Mahy22.</title>
        <authorList>
            <person name="Watanabe M."/>
            <person name="Kojima H."/>
            <person name="Fukui M."/>
        </authorList>
    </citation>
    <scope>NUCLEOTIDE SEQUENCE</scope>
    <source>
        <strain evidence="1">Mahy22</strain>
    </source>
</reference>
<organism evidence="1 2">
    <name type="scientific">Mariniplasma anaerobium</name>
    <dbReference type="NCBI Taxonomy" id="2735436"/>
    <lineage>
        <taxon>Bacteria</taxon>
        <taxon>Bacillati</taxon>
        <taxon>Mycoplasmatota</taxon>
        <taxon>Mollicutes</taxon>
        <taxon>Acholeplasmatales</taxon>
        <taxon>Acholeplasmataceae</taxon>
        <taxon>Mariniplasma</taxon>
    </lineage>
</organism>
<gene>
    <name evidence="1" type="ORF">MPAN_007690</name>
</gene>
<keyword evidence="2" id="KW-1185">Reference proteome</keyword>
<name>A0A7U9TJI7_9MOLU</name>
<dbReference type="Proteomes" id="UP000620133">
    <property type="component" value="Chromosome"/>
</dbReference>
<dbReference type="KEGG" id="manr:MPAN_007690"/>
<dbReference type="PANTHER" id="PTHR40051">
    <property type="entry name" value="IG HYPOTHETICAL 15966"/>
    <property type="match status" value="1"/>
</dbReference>